<dbReference type="Gene3D" id="3.40.50.2300">
    <property type="match status" value="2"/>
</dbReference>
<feature type="transmembrane region" description="Helical" evidence="2">
    <location>
        <begin position="155"/>
        <end position="182"/>
    </location>
</feature>
<evidence type="ECO:0000256" key="2">
    <source>
        <dbReference type="SAM" id="Phobius"/>
    </source>
</evidence>
<keyword evidence="2" id="KW-0472">Membrane</keyword>
<dbReference type="EMBL" id="FMCT01000009">
    <property type="protein sequence ID" value="SCF35696.1"/>
    <property type="molecule type" value="Genomic_DNA"/>
</dbReference>
<gene>
    <name evidence="3" type="ORF">GA0070563_109185</name>
</gene>
<evidence type="ECO:0000256" key="1">
    <source>
        <dbReference type="SAM" id="MobiDB-lite"/>
    </source>
</evidence>
<keyword evidence="4" id="KW-1185">Reference proteome</keyword>
<protein>
    <submittedName>
        <fullName evidence="3">ABC-type branched-chain amino acid transport system, substrate-binding protein</fullName>
    </submittedName>
</protein>
<dbReference type="AlphaFoldDB" id="A0A1C4ZS92"/>
<feature type="region of interest" description="Disordered" evidence="1">
    <location>
        <begin position="868"/>
        <end position="902"/>
    </location>
</feature>
<evidence type="ECO:0000313" key="3">
    <source>
        <dbReference type="EMBL" id="SCF35696.1"/>
    </source>
</evidence>
<accession>A0A1C4ZS92</accession>
<organism evidence="3 4">
    <name type="scientific">Micromonospora carbonacea</name>
    <dbReference type="NCBI Taxonomy" id="47853"/>
    <lineage>
        <taxon>Bacteria</taxon>
        <taxon>Bacillati</taxon>
        <taxon>Actinomycetota</taxon>
        <taxon>Actinomycetes</taxon>
        <taxon>Micromonosporales</taxon>
        <taxon>Micromonosporaceae</taxon>
        <taxon>Micromonospora</taxon>
    </lineage>
</organism>
<feature type="transmembrane region" description="Helical" evidence="2">
    <location>
        <begin position="372"/>
        <end position="393"/>
    </location>
</feature>
<reference evidence="4" key="1">
    <citation type="submission" date="2016-06" db="EMBL/GenBank/DDBJ databases">
        <authorList>
            <person name="Varghese N."/>
            <person name="Submissions Spin"/>
        </authorList>
    </citation>
    <scope>NUCLEOTIDE SEQUENCE [LARGE SCALE GENOMIC DNA]</scope>
    <source>
        <strain evidence="4">DSM 43168</strain>
    </source>
</reference>
<keyword evidence="2" id="KW-1133">Transmembrane helix</keyword>
<dbReference type="InterPro" id="IPR028082">
    <property type="entry name" value="Peripla_BP_I"/>
</dbReference>
<evidence type="ECO:0000313" key="4">
    <source>
        <dbReference type="Proteomes" id="UP000183585"/>
    </source>
</evidence>
<dbReference type="Proteomes" id="UP000183585">
    <property type="component" value="Unassembled WGS sequence"/>
</dbReference>
<name>A0A1C4ZS92_9ACTN</name>
<proteinExistence type="predicted"/>
<keyword evidence="2" id="KW-0812">Transmembrane</keyword>
<dbReference type="RefSeq" id="WP_074476186.1">
    <property type="nucleotide sequence ID" value="NZ_FMCT01000009.1"/>
</dbReference>
<dbReference type="SUPFAM" id="SSF53822">
    <property type="entry name" value="Periplasmic binding protein-like I"/>
    <property type="match status" value="1"/>
</dbReference>
<feature type="compositionally biased region" description="Basic and acidic residues" evidence="1">
    <location>
        <begin position="893"/>
        <end position="902"/>
    </location>
</feature>
<feature type="compositionally biased region" description="Basic and acidic residues" evidence="1">
    <location>
        <begin position="868"/>
        <end position="884"/>
    </location>
</feature>
<sequence length="902" mass="100257">MADERVPEQGRRAYAEFHRLVELIESMVLRPARRGWRLPLLCLVSRPGTPSPLAMLAHVFAGEERRVPHVRLDATGRDVRALLHEAYTGLVAGNFGGADRLAFRHYALADGLMQVDLTGVATNRRRRELTRQLRERMSQRAAPDGQQAPPDPGGWLGVLLWFVLRVLPGVTFWLLTNGWLLGAGRRFRWFLRQQYLAPELAAGDFVAFASRLTVPSRETEDQEQIDLLLVHAFLQDLRVEHRRRPWRLRPWRRTACPVLLLDGLAPGNGGYALVRLINAVRDETGRSDPLLVISNGHDVPPDGLSPTDPAVAGQLVPLDGVEGAYRAWRSGLPRARRAREDNAWYLQVEVPAADLTPFRNRLSRIVPPRPPWLARPVALVALVAVVLTTFGVWQIPGQAQRWRADCEWPPSARGGGLVHTAVRDGQCIGYSDHGRQLFSRDESLLAVQRQIFDQNREVEAAWAVRRDRPRVTLVYFGSLTKPDALPGEETFAGEREELQGMAAAQRRAYLEANDDRANPYLRIVVANAGQEMRYAGDVVRMLADLARDEPTVLGVVGLVESRKAVQDAIKALGDLNLPVIAPTLSADRIADASSRYLQISAPNIDEATLVHDHVTGVLKKKRIFNFYTYGNVDPDVGAREDLYVNTLRDGLRSRFGGDAYQETYWRQGVDLTPVCADRFGDGVVFFGGRYTEFGAFAARLAENCSGRVPLLIGDDSVNRYLANTAARRPAPDNLPLAYVVKGELAYCHRILGATDIERKLFLTDVRTVLSLCQSNSHIGERVGLAYDATRLHLRAVRTIAGNLSAPAGREWNPREVTPTTVYVAIRDVADPAYQGVTGLIRFDANGIAVGKRLTLLCVPDIRKAFDSPSDVPREIDRHPIDPAENKLYGTPPPDRRACTTQG</sequence>